<accession>A0A2X4R7Q7</accession>
<feature type="binding site" evidence="2">
    <location>
        <position position="95"/>
    </location>
    <ligand>
        <name>Zn(2+)</name>
        <dbReference type="ChEBI" id="CHEBI:29105"/>
        <label>2</label>
    </ligand>
</feature>
<sequence>MVPLVGSSPRTPLIFEKWTEGNVEADKKYFGLASVASTLQQGRDGNSDAAEPGTDPKNDVVDLPTMATGALNVLGQNDKGFSVMIEGGAIDWSGHSNQTGRDIEETQDFNKAVDAAIAWVKENSSWDETLLIVTADHETGYLSGKDETKSWNPQTGEKGKAPEHQDDNGKTPEDGDKNNNKDNAGKKETSSAVGAGFLGAGVVAALLGAIAAFLQSVGVVKVDFSALQKMFR</sequence>
<dbReference type="PANTHER" id="PTHR11596:SF5">
    <property type="entry name" value="ALKALINE PHOSPHATASE"/>
    <property type="match status" value="1"/>
</dbReference>
<dbReference type="Proteomes" id="UP000249264">
    <property type="component" value="Chromosome 1"/>
</dbReference>
<feature type="binding site" evidence="2">
    <location>
        <position position="86"/>
    </location>
    <ligand>
        <name>Mg(2+)</name>
        <dbReference type="ChEBI" id="CHEBI:18420"/>
    </ligand>
</feature>
<evidence type="ECO:0000313" key="7">
    <source>
        <dbReference type="Proteomes" id="UP000249264"/>
    </source>
</evidence>
<keyword evidence="8" id="KW-1185">Reference proteome</keyword>
<feature type="binding site" evidence="2">
    <location>
        <position position="137"/>
    </location>
    <ligand>
        <name>Zn(2+)</name>
        <dbReference type="ChEBI" id="CHEBI:29105"/>
        <label>2</label>
    </ligand>
</feature>
<keyword evidence="6" id="KW-0378">Hydrolase</keyword>
<feature type="binding site" evidence="2">
    <location>
        <position position="91"/>
    </location>
    <ligand>
        <name>Zn(2+)</name>
        <dbReference type="ChEBI" id="CHEBI:29105"/>
        <label>2</label>
    </ligand>
</feature>
<keyword evidence="4" id="KW-0472">Membrane</keyword>
<keyword evidence="2" id="KW-0460">Magnesium</keyword>
<dbReference type="Pfam" id="PF00245">
    <property type="entry name" value="Alk_phosphatase"/>
    <property type="match status" value="1"/>
</dbReference>
<dbReference type="RefSeq" id="WP_169744691.1">
    <property type="nucleotide sequence ID" value="NZ_CP065689.1"/>
</dbReference>
<dbReference type="KEGG" id="cmin:NCTC10288_00068"/>
<dbReference type="GeneID" id="70782021"/>
<gene>
    <name evidence="6" type="primary">phoA_1</name>
    <name evidence="5" type="ORF">I6G51_01560</name>
    <name evidence="6" type="ORF">NCTC10288_00068</name>
</gene>
<keyword evidence="2" id="KW-0862">Zinc</keyword>
<dbReference type="EC" id="3.1.3.1" evidence="6"/>
<keyword evidence="4" id="KW-1133">Transmembrane helix</keyword>
<dbReference type="Proteomes" id="UP000594905">
    <property type="component" value="Chromosome"/>
</dbReference>
<evidence type="ECO:0000256" key="4">
    <source>
        <dbReference type="SAM" id="Phobius"/>
    </source>
</evidence>
<keyword evidence="2" id="KW-0479">Metal-binding</keyword>
<dbReference type="InterPro" id="IPR017850">
    <property type="entry name" value="Alkaline_phosphatase_core_sf"/>
</dbReference>
<dbReference type="AlphaFoldDB" id="A0A2X4R7Q7"/>
<evidence type="ECO:0000256" key="2">
    <source>
        <dbReference type="PIRSR" id="PIRSR601952-2"/>
    </source>
</evidence>
<evidence type="ECO:0000313" key="8">
    <source>
        <dbReference type="Proteomes" id="UP000594905"/>
    </source>
</evidence>
<name>A0A2X4R7Q7_9CORY</name>
<evidence type="ECO:0000256" key="3">
    <source>
        <dbReference type="SAM" id="MobiDB-lite"/>
    </source>
</evidence>
<dbReference type="InterPro" id="IPR001952">
    <property type="entry name" value="Alkaline_phosphatase"/>
</dbReference>
<dbReference type="EMBL" id="CP065689">
    <property type="protein sequence ID" value="QPS59931.1"/>
    <property type="molecule type" value="Genomic_DNA"/>
</dbReference>
<keyword evidence="1" id="KW-0597">Phosphoprotein</keyword>
<comment type="cofactor">
    <cofactor evidence="2">
        <name>Mg(2+)</name>
        <dbReference type="ChEBI" id="CHEBI:18420"/>
    </cofactor>
    <text evidence="2">Binds 1 Mg(2+) ion.</text>
</comment>
<feature type="compositionally biased region" description="Basic and acidic residues" evidence="3">
    <location>
        <begin position="157"/>
        <end position="189"/>
    </location>
</feature>
<evidence type="ECO:0000256" key="1">
    <source>
        <dbReference type="ARBA" id="ARBA00022553"/>
    </source>
</evidence>
<feature type="binding site" evidence="2">
    <location>
        <position position="136"/>
    </location>
    <ligand>
        <name>Zn(2+)</name>
        <dbReference type="ChEBI" id="CHEBI:29105"/>
        <label>2</label>
    </ligand>
</feature>
<evidence type="ECO:0000313" key="6">
    <source>
        <dbReference type="EMBL" id="SQH98136.1"/>
    </source>
</evidence>
<dbReference type="Gene3D" id="3.40.720.10">
    <property type="entry name" value="Alkaline Phosphatase, subunit A"/>
    <property type="match status" value="1"/>
</dbReference>
<dbReference type="GO" id="GO:0046872">
    <property type="term" value="F:metal ion binding"/>
    <property type="evidence" value="ECO:0007669"/>
    <property type="project" value="UniProtKB-KW"/>
</dbReference>
<organism evidence="6 7">
    <name type="scientific">Corynebacterium minutissimum</name>
    <dbReference type="NCBI Taxonomy" id="38301"/>
    <lineage>
        <taxon>Bacteria</taxon>
        <taxon>Bacillati</taxon>
        <taxon>Actinomycetota</taxon>
        <taxon>Actinomycetes</taxon>
        <taxon>Mycobacteriales</taxon>
        <taxon>Corynebacteriaceae</taxon>
        <taxon>Corynebacterium</taxon>
    </lineage>
</organism>
<comment type="cofactor">
    <cofactor evidence="2">
        <name>Zn(2+)</name>
        <dbReference type="ChEBI" id="CHEBI:29105"/>
    </cofactor>
    <text evidence="2">Binds 2 Zn(2+) ions.</text>
</comment>
<evidence type="ECO:0000313" key="5">
    <source>
        <dbReference type="EMBL" id="QPS59931.1"/>
    </source>
</evidence>
<dbReference type="GO" id="GO:0004035">
    <property type="term" value="F:alkaline phosphatase activity"/>
    <property type="evidence" value="ECO:0007669"/>
    <property type="project" value="UniProtKB-EC"/>
</dbReference>
<dbReference type="PANTHER" id="PTHR11596">
    <property type="entry name" value="ALKALINE PHOSPHATASE"/>
    <property type="match status" value="1"/>
</dbReference>
<feature type="region of interest" description="Disordered" evidence="3">
    <location>
        <begin position="142"/>
        <end position="189"/>
    </location>
</feature>
<reference evidence="6 7" key="1">
    <citation type="submission" date="2018-06" db="EMBL/GenBank/DDBJ databases">
        <authorList>
            <consortium name="Pathogen Informatics"/>
            <person name="Doyle S."/>
        </authorList>
    </citation>
    <scope>NUCLEOTIDE SEQUENCE [LARGE SCALE GENOMIC DNA]</scope>
    <source>
        <strain evidence="6 7">NCTC10288</strain>
    </source>
</reference>
<reference evidence="5 8" key="2">
    <citation type="submission" date="2020-12" db="EMBL/GenBank/DDBJ databases">
        <title>FDA dAtabase for Regulatory Grade micrObial Sequences (FDA-ARGOS): Supporting development and validation of Infectious Disease Dx tests.</title>
        <authorList>
            <person name="Sproer C."/>
            <person name="Gronow S."/>
            <person name="Severitt S."/>
            <person name="Schroder I."/>
            <person name="Tallon L."/>
            <person name="Sadzewicz L."/>
            <person name="Zhao X."/>
            <person name="Boylan J."/>
            <person name="Ott S."/>
            <person name="Bowen H."/>
            <person name="Vavikolanu K."/>
            <person name="Mehta A."/>
            <person name="Aluvathingal J."/>
            <person name="Nadendla S."/>
            <person name="Lowell S."/>
            <person name="Myers T."/>
            <person name="Yan Y."/>
            <person name="Sichtig H."/>
        </authorList>
    </citation>
    <scope>NUCLEOTIDE SEQUENCE [LARGE SCALE GENOMIC DNA]</scope>
    <source>
        <strain evidence="5 8">FDAARGOS_894</strain>
    </source>
</reference>
<feature type="transmembrane region" description="Helical" evidence="4">
    <location>
        <begin position="197"/>
        <end position="222"/>
    </location>
</feature>
<protein>
    <submittedName>
        <fullName evidence="6">Alkaline phosphatase</fullName>
        <ecNumber evidence="6">3.1.3.1</ecNumber>
    </submittedName>
</protein>
<keyword evidence="4" id="KW-0812">Transmembrane</keyword>
<dbReference type="SUPFAM" id="SSF53649">
    <property type="entry name" value="Alkaline phosphatase-like"/>
    <property type="match status" value="1"/>
</dbReference>
<proteinExistence type="predicted"/>
<dbReference type="EMBL" id="LS483460">
    <property type="protein sequence ID" value="SQH98136.1"/>
    <property type="molecule type" value="Genomic_DNA"/>
</dbReference>